<dbReference type="Pfam" id="PF08857">
    <property type="entry name" value="ParBc_2"/>
    <property type="match status" value="1"/>
</dbReference>
<evidence type="ECO:0000313" key="1">
    <source>
        <dbReference type="EMBL" id="MBK7677148.1"/>
    </source>
</evidence>
<organism evidence="1 2">
    <name type="scientific">Candidatus Accumulibacter proximus</name>
    <dbReference type="NCBI Taxonomy" id="2954385"/>
    <lineage>
        <taxon>Bacteria</taxon>
        <taxon>Pseudomonadati</taxon>
        <taxon>Pseudomonadota</taxon>
        <taxon>Betaproteobacteria</taxon>
        <taxon>Candidatus Accumulibacter</taxon>
    </lineage>
</organism>
<dbReference type="Gene3D" id="1.10.8.10">
    <property type="entry name" value="DNA helicase RuvA subunit, C-terminal domain"/>
    <property type="match status" value="1"/>
</dbReference>
<dbReference type="InterPro" id="IPR016932">
    <property type="entry name" value="UCP029669"/>
</dbReference>
<dbReference type="PIRSF" id="PIRSF029669">
    <property type="entry name" value="UCP029669"/>
    <property type="match status" value="1"/>
</dbReference>
<dbReference type="SUPFAM" id="SSF110849">
    <property type="entry name" value="ParB/Sulfiredoxin"/>
    <property type="match status" value="1"/>
</dbReference>
<dbReference type="AlphaFoldDB" id="A0A935Q1B3"/>
<accession>A0A935Q1B3</accession>
<dbReference type="EMBL" id="JADJMH010000034">
    <property type="protein sequence ID" value="MBK7677148.1"/>
    <property type="molecule type" value="Genomic_DNA"/>
</dbReference>
<proteinExistence type="predicted"/>
<dbReference type="InterPro" id="IPR014956">
    <property type="entry name" value="ParBc_2"/>
</dbReference>
<name>A0A935Q1B3_9PROT</name>
<evidence type="ECO:0000313" key="2">
    <source>
        <dbReference type="Proteomes" id="UP000697998"/>
    </source>
</evidence>
<comment type="caution">
    <text evidence="1">The sequence shown here is derived from an EMBL/GenBank/DDBJ whole genome shotgun (WGS) entry which is preliminary data.</text>
</comment>
<dbReference type="Proteomes" id="UP000697998">
    <property type="component" value="Unassembled WGS sequence"/>
</dbReference>
<gene>
    <name evidence="1" type="ORF">IPJ27_21700</name>
</gene>
<sequence>MDFGYEECSSKSHRGGQLYQIRVADLHPTQSAVGLDEVYAKAEAMRKKSEDELTAYLITRPVPIVIGNDNKFCLTDHHHQARAVWEAAKKKNEAGIDQGNARVVVEVLYNWSVLKDYEFWKAMQGNGWVYLFDSQGGGPRQPASLPKHIKDLRNDPYRGLAWYVRSHFGYSKRPADFAEFQWAQFFRMRLILDNRLLRNEIEGVDILLSEMKEEDRNAIVEEAIALARSPEAAGLPGYSGFVSRG</sequence>
<dbReference type="CDD" id="cd16390">
    <property type="entry name" value="ParB_N_Srx_like"/>
    <property type="match status" value="1"/>
</dbReference>
<dbReference type="Gene3D" id="3.90.1530.10">
    <property type="entry name" value="Conserved hypothetical protein from pyrococcus furiosus pfu- 392566-001, ParB domain"/>
    <property type="match status" value="1"/>
</dbReference>
<dbReference type="InterPro" id="IPR036086">
    <property type="entry name" value="ParB/Sulfiredoxin_sf"/>
</dbReference>
<protein>
    <submittedName>
        <fullName evidence="1">ParB/Srx family N-terminal domain-containing protein</fullName>
    </submittedName>
</protein>
<reference evidence="1 2" key="1">
    <citation type="submission" date="2020-10" db="EMBL/GenBank/DDBJ databases">
        <title>Connecting structure to function with the recovery of over 1000 high-quality activated sludge metagenome-assembled genomes encoding full-length rRNA genes using long-read sequencing.</title>
        <authorList>
            <person name="Singleton C.M."/>
            <person name="Petriglieri F."/>
            <person name="Kristensen J.M."/>
            <person name="Kirkegaard R.H."/>
            <person name="Michaelsen T.Y."/>
            <person name="Andersen M.H."/>
            <person name="Karst S.M."/>
            <person name="Dueholm M.S."/>
            <person name="Nielsen P.H."/>
            <person name="Albertsen M."/>
        </authorList>
    </citation>
    <scope>NUCLEOTIDE SEQUENCE [LARGE SCALE GENOMIC DNA]</scope>
    <source>
        <strain evidence="1">EsbW_18-Q3-R4-48_BATAC.285</strain>
    </source>
</reference>